<feature type="disulfide bond" evidence="1">
    <location>
        <begin position="59"/>
        <end position="68"/>
    </location>
</feature>
<feature type="domain" description="EGF-like" evidence="2">
    <location>
        <begin position="22"/>
        <end position="69"/>
    </location>
</feature>
<dbReference type="EMBL" id="KM595078">
    <property type="protein sequence ID" value="AIT70648.1"/>
    <property type="molecule type" value="Genomic_DNA"/>
</dbReference>
<name>A0A097IVN1_9POXV</name>
<dbReference type="Proteomes" id="UP000121784">
    <property type="component" value="Segment"/>
</dbReference>
<reference evidence="3 4" key="1">
    <citation type="submission" date="2014-09" db="EMBL/GenBank/DDBJ databases">
        <title>Complete Genome Sequence of the Embu Virus Strain SPAn 880.</title>
        <authorList>
            <person name="Ibrahim M.S."/>
            <person name="Antwerpen M.H."/>
            <person name="Georgi E."/>
            <person name="Vette P."/>
            <person name="Zoeller G."/>
            <person name="Meyer H."/>
        </authorList>
    </citation>
    <scope>NUCLEOTIDE SEQUENCE [LARGE SCALE GENOMIC DNA]</scope>
    <source>
        <strain evidence="3">SPAn880</strain>
    </source>
</reference>
<sequence>MGLSSTLLIIISLVIHENYSFILKKCNETYNDYCLNDGKCYQTSKLLTHKNTTMILCKCINDFIGGRCEAYRIT</sequence>
<accession>A0A097IVN1</accession>
<dbReference type="InterPro" id="IPR000742">
    <property type="entry name" value="EGF"/>
</dbReference>
<protein>
    <submittedName>
        <fullName evidence="3">Epidermal growth factor-like domain-containing protein</fullName>
    </submittedName>
</protein>
<proteinExistence type="predicted"/>
<dbReference type="PROSITE" id="PS50026">
    <property type="entry name" value="EGF_3"/>
    <property type="match status" value="1"/>
</dbReference>
<keyword evidence="1" id="KW-1015">Disulfide bond</keyword>
<evidence type="ECO:0000313" key="3">
    <source>
        <dbReference type="EMBL" id="AIT70648.1"/>
    </source>
</evidence>
<evidence type="ECO:0000256" key="1">
    <source>
        <dbReference type="PROSITE-ProRule" id="PRU00076"/>
    </source>
</evidence>
<gene>
    <name evidence="3" type="primary">33</name>
</gene>
<keyword evidence="1" id="KW-0245">EGF-like domain</keyword>
<organism evidence="3 4">
    <name type="scientific">Cotia virus</name>
    <dbReference type="NCBI Taxonomy" id="39444"/>
    <lineage>
        <taxon>Viruses</taxon>
        <taxon>Varidnaviria</taxon>
        <taxon>Bamfordvirae</taxon>
        <taxon>Nucleocytoviricota</taxon>
        <taxon>Pokkesviricetes</taxon>
        <taxon>Chitovirales</taxon>
        <taxon>Poxviridae</taxon>
        <taxon>Chordopoxvirinae</taxon>
        <taxon>Oryzopoxvirus</taxon>
        <taxon>Oryzopoxvirus cotia</taxon>
    </lineage>
</organism>
<evidence type="ECO:0000259" key="2">
    <source>
        <dbReference type="PROSITE" id="PS50026"/>
    </source>
</evidence>
<dbReference type="Gene3D" id="2.10.25.10">
    <property type="entry name" value="Laminin"/>
    <property type="match status" value="1"/>
</dbReference>
<dbReference type="PROSITE" id="PS00022">
    <property type="entry name" value="EGF_1"/>
    <property type="match status" value="1"/>
</dbReference>
<evidence type="ECO:0000313" key="4">
    <source>
        <dbReference type="Proteomes" id="UP000121784"/>
    </source>
</evidence>
<comment type="caution">
    <text evidence="1">Lacks conserved residue(s) required for the propagation of feature annotation.</text>
</comment>
<dbReference type="SUPFAM" id="SSF57196">
    <property type="entry name" value="EGF/Laminin"/>
    <property type="match status" value="1"/>
</dbReference>